<dbReference type="RefSeq" id="XP_045953439.1">
    <property type="nucleotide sequence ID" value="XM_046096811.1"/>
</dbReference>
<proteinExistence type="predicted"/>
<accession>A0A9P8UD05</accession>
<organism evidence="1 2">
    <name type="scientific">Truncatella angustata</name>
    <dbReference type="NCBI Taxonomy" id="152316"/>
    <lineage>
        <taxon>Eukaryota</taxon>
        <taxon>Fungi</taxon>
        <taxon>Dikarya</taxon>
        <taxon>Ascomycota</taxon>
        <taxon>Pezizomycotina</taxon>
        <taxon>Sordariomycetes</taxon>
        <taxon>Xylariomycetidae</taxon>
        <taxon>Amphisphaeriales</taxon>
        <taxon>Sporocadaceae</taxon>
        <taxon>Truncatella</taxon>
    </lineage>
</organism>
<dbReference type="AlphaFoldDB" id="A0A9P8UD05"/>
<sequence length="203" mass="23391">MPSLVEQHHVLLELKPLGLSLAIEYNILRFPLHVGSTNFVPMRTSNHNPTLARLEAPLDSAAHAHRTRDRSHRCTDHRWSYCSSADASRRCRPVLRICQSFVFLFSANNDCKYSPPFPLPELSQLPLMPQYLFLISHEIKRKEEKQVPVHATAIYPWVRPSFLLRSDGAWPGGGGSKKQLPYQRSHGRFCRRSEVWLDLITRN</sequence>
<evidence type="ECO:0000313" key="2">
    <source>
        <dbReference type="Proteomes" id="UP000758603"/>
    </source>
</evidence>
<dbReference type="EMBL" id="JAGPXC010000009">
    <property type="protein sequence ID" value="KAH6646925.1"/>
    <property type="molecule type" value="Genomic_DNA"/>
</dbReference>
<evidence type="ECO:0000313" key="1">
    <source>
        <dbReference type="EMBL" id="KAH6646925.1"/>
    </source>
</evidence>
<name>A0A9P8UD05_9PEZI</name>
<dbReference type="Proteomes" id="UP000758603">
    <property type="component" value="Unassembled WGS sequence"/>
</dbReference>
<protein>
    <submittedName>
        <fullName evidence="1">Uncharacterized protein</fullName>
    </submittedName>
</protein>
<keyword evidence="2" id="KW-1185">Reference proteome</keyword>
<gene>
    <name evidence="1" type="ORF">BKA67DRAFT_419634</name>
</gene>
<dbReference type="GeneID" id="70125703"/>
<reference evidence="1" key="1">
    <citation type="journal article" date="2021" name="Nat. Commun.">
        <title>Genetic determinants of endophytism in the Arabidopsis root mycobiome.</title>
        <authorList>
            <person name="Mesny F."/>
            <person name="Miyauchi S."/>
            <person name="Thiergart T."/>
            <person name="Pickel B."/>
            <person name="Atanasova L."/>
            <person name="Karlsson M."/>
            <person name="Huettel B."/>
            <person name="Barry K.W."/>
            <person name="Haridas S."/>
            <person name="Chen C."/>
            <person name="Bauer D."/>
            <person name="Andreopoulos W."/>
            <person name="Pangilinan J."/>
            <person name="LaButti K."/>
            <person name="Riley R."/>
            <person name="Lipzen A."/>
            <person name="Clum A."/>
            <person name="Drula E."/>
            <person name="Henrissat B."/>
            <person name="Kohler A."/>
            <person name="Grigoriev I.V."/>
            <person name="Martin F.M."/>
            <person name="Hacquard S."/>
        </authorList>
    </citation>
    <scope>NUCLEOTIDE SEQUENCE</scope>
    <source>
        <strain evidence="1">MPI-SDFR-AT-0073</strain>
    </source>
</reference>
<comment type="caution">
    <text evidence="1">The sequence shown here is derived from an EMBL/GenBank/DDBJ whole genome shotgun (WGS) entry which is preliminary data.</text>
</comment>